<organism evidence="1 2">
    <name type="scientific">Virgibacillus kapii</name>
    <dbReference type="NCBI Taxonomy" id="1638645"/>
    <lineage>
        <taxon>Bacteria</taxon>
        <taxon>Bacillati</taxon>
        <taxon>Bacillota</taxon>
        <taxon>Bacilli</taxon>
        <taxon>Bacillales</taxon>
        <taxon>Bacillaceae</taxon>
        <taxon>Virgibacillus</taxon>
    </lineage>
</organism>
<comment type="caution">
    <text evidence="1">The sequence shown here is derived from an EMBL/GenBank/DDBJ whole genome shotgun (WGS) entry which is preliminary data.</text>
</comment>
<keyword evidence="2" id="KW-1185">Reference proteome</keyword>
<dbReference type="Proteomes" id="UP000634435">
    <property type="component" value="Unassembled WGS sequence"/>
</dbReference>
<evidence type="ECO:0000313" key="1">
    <source>
        <dbReference type="EMBL" id="GGJ51023.1"/>
    </source>
</evidence>
<dbReference type="RefSeq" id="WP_286191250.1">
    <property type="nucleotide sequence ID" value="NZ_BMPN01000002.1"/>
</dbReference>
<reference evidence="2" key="1">
    <citation type="journal article" date="2019" name="Int. J. Syst. Evol. Microbiol.">
        <title>The Global Catalogue of Microorganisms (GCM) 10K type strain sequencing project: providing services to taxonomists for standard genome sequencing and annotation.</title>
        <authorList>
            <consortium name="The Broad Institute Genomics Platform"/>
            <consortium name="The Broad Institute Genome Sequencing Center for Infectious Disease"/>
            <person name="Wu L."/>
            <person name="Ma J."/>
        </authorList>
    </citation>
    <scope>NUCLEOTIDE SEQUENCE [LARGE SCALE GENOMIC DNA]</scope>
    <source>
        <strain evidence="2">JCM 30071</strain>
    </source>
</reference>
<accession>A0ABQ2DA61</accession>
<dbReference type="EMBL" id="BMPN01000002">
    <property type="protein sequence ID" value="GGJ51023.1"/>
    <property type="molecule type" value="Genomic_DNA"/>
</dbReference>
<evidence type="ECO:0000313" key="2">
    <source>
        <dbReference type="Proteomes" id="UP000634435"/>
    </source>
</evidence>
<proteinExistence type="predicted"/>
<gene>
    <name evidence="1" type="ORF">GCM10007111_11570</name>
</gene>
<name>A0ABQ2DA61_9BACI</name>
<protein>
    <submittedName>
        <fullName evidence="1">Head-tail adaptor protein</fullName>
    </submittedName>
</protein>
<sequence>MQRRRQKPVHEVFNDGFMKYGRKKTKRNEARKRIGEEFSEEGKLAFHLLTAREEDYRFAGLMSASLDLKVKTRFPPSFKNVRKTNLKVVIEEIEYDVIDVDRDNDKRYLYFYLQEVGVTSE</sequence>